<dbReference type="Proteomes" id="UP000248806">
    <property type="component" value="Unassembled WGS sequence"/>
</dbReference>
<sequence>MPVLRALYELQEWEEGKKRVQGGFEMVVALLTFGRTLWYIMKEKSASG</sequence>
<proteinExistence type="predicted"/>
<organism evidence="1 2">
    <name type="scientific">Thermosporothrix hazakensis</name>
    <dbReference type="NCBI Taxonomy" id="644383"/>
    <lineage>
        <taxon>Bacteria</taxon>
        <taxon>Bacillati</taxon>
        <taxon>Chloroflexota</taxon>
        <taxon>Ktedonobacteria</taxon>
        <taxon>Ktedonobacterales</taxon>
        <taxon>Thermosporotrichaceae</taxon>
        <taxon>Thermosporothrix</taxon>
    </lineage>
</organism>
<dbReference type="EMBL" id="QKUF01000011">
    <property type="protein sequence ID" value="PZW27954.1"/>
    <property type="molecule type" value="Genomic_DNA"/>
</dbReference>
<dbReference type="AlphaFoldDB" id="A0A326U5I0"/>
<comment type="caution">
    <text evidence="1">The sequence shown here is derived from an EMBL/GenBank/DDBJ whole genome shotgun (WGS) entry which is preliminary data.</text>
</comment>
<reference evidence="1 2" key="1">
    <citation type="submission" date="2018-06" db="EMBL/GenBank/DDBJ databases">
        <title>Genomic Encyclopedia of Archaeal and Bacterial Type Strains, Phase II (KMG-II): from individual species to whole genera.</title>
        <authorList>
            <person name="Goeker M."/>
        </authorList>
    </citation>
    <scope>NUCLEOTIDE SEQUENCE [LARGE SCALE GENOMIC DNA]</scope>
    <source>
        <strain evidence="1 2">ATCC BAA-1881</strain>
    </source>
</reference>
<name>A0A326U5I0_THEHA</name>
<gene>
    <name evidence="1" type="ORF">EI42_03332</name>
</gene>
<keyword evidence="2" id="KW-1185">Reference proteome</keyword>
<evidence type="ECO:0000313" key="1">
    <source>
        <dbReference type="EMBL" id="PZW27954.1"/>
    </source>
</evidence>
<evidence type="ECO:0000313" key="2">
    <source>
        <dbReference type="Proteomes" id="UP000248806"/>
    </source>
</evidence>
<accession>A0A326U5I0</accession>
<protein>
    <submittedName>
        <fullName evidence="1">Uncharacterized protein</fullName>
    </submittedName>
</protein>